<dbReference type="EC" id="2.1.3.3" evidence="2"/>
<evidence type="ECO:0000256" key="1">
    <source>
        <dbReference type="ARBA" id="ARBA00007805"/>
    </source>
</evidence>
<dbReference type="InterPro" id="IPR036901">
    <property type="entry name" value="Asp/Orn_carbamoylTrfase_sf"/>
</dbReference>
<dbReference type="PANTHER" id="PTHR45753">
    <property type="entry name" value="ORNITHINE CARBAMOYLTRANSFERASE, MITOCHONDRIAL"/>
    <property type="match status" value="1"/>
</dbReference>
<dbReference type="InterPro" id="IPR006131">
    <property type="entry name" value="Asp_carbamoyltransf_Asp/Orn-bd"/>
</dbReference>
<comment type="similarity">
    <text evidence="1">Belongs to the aspartate/ornithine carbamoyltransferase superfamily. OTCase family.</text>
</comment>
<dbReference type="EMBL" id="HACM01012308">
    <property type="protein sequence ID" value="CRZ12750.1"/>
    <property type="molecule type" value="Transcribed_RNA"/>
</dbReference>
<sequence>VIFSTYADLVISALDREDALDELAKPSRIPLINAEDVKGNPCQVLTDLMTIFERKGDLSGLKLAYLGDLNRGLASDLARVSCMMGIKMVAANLFHTNISPTLKEAIENDCPRLVQGGPGEARFTDDPLEAVTDADIIYTDAWMTFDSSESTDARFSEPVMNMQITENLMSRASQDAFFMHCLPCTGNTCETAAAHIEGNESIVFDQTYNRLHVQKALLLHLTRFGKFPPHEPENQRHRRD</sequence>
<dbReference type="PRINTS" id="PR00102">
    <property type="entry name" value="OTCASE"/>
</dbReference>
<proteinExistence type="inferred from homology"/>
<dbReference type="GO" id="GO:0019240">
    <property type="term" value="P:citrulline biosynthetic process"/>
    <property type="evidence" value="ECO:0007669"/>
    <property type="project" value="TreeGrafter"/>
</dbReference>
<dbReference type="PRINTS" id="PR00100">
    <property type="entry name" value="AOTCASE"/>
</dbReference>
<evidence type="ECO:0000259" key="5">
    <source>
        <dbReference type="Pfam" id="PF00185"/>
    </source>
</evidence>
<dbReference type="AlphaFoldDB" id="A0A0H5REW4"/>
<dbReference type="SUPFAM" id="SSF53671">
    <property type="entry name" value="Aspartate/ornithine carbamoyltransferase"/>
    <property type="match status" value="1"/>
</dbReference>
<dbReference type="GO" id="GO:0042450">
    <property type="term" value="P:L-arginine biosynthetic process via ornithine"/>
    <property type="evidence" value="ECO:0007669"/>
    <property type="project" value="TreeGrafter"/>
</dbReference>
<feature type="domain" description="Aspartate/ornithine carbamoyltransferase Asp/Orn-binding" evidence="5">
    <location>
        <begin position="60"/>
        <end position="220"/>
    </location>
</feature>
<dbReference type="GO" id="GO:0004585">
    <property type="term" value="F:ornithine carbamoyltransferase activity"/>
    <property type="evidence" value="ECO:0007669"/>
    <property type="project" value="UniProtKB-EC"/>
</dbReference>
<organism evidence="6">
    <name type="scientific">Spongospora subterranea</name>
    <dbReference type="NCBI Taxonomy" id="70186"/>
    <lineage>
        <taxon>Eukaryota</taxon>
        <taxon>Sar</taxon>
        <taxon>Rhizaria</taxon>
        <taxon>Endomyxa</taxon>
        <taxon>Phytomyxea</taxon>
        <taxon>Plasmodiophorida</taxon>
        <taxon>Plasmodiophoridae</taxon>
        <taxon>Spongospora</taxon>
    </lineage>
</organism>
<dbReference type="Gene3D" id="3.40.50.1370">
    <property type="entry name" value="Aspartate/ornithine carbamoyltransferase"/>
    <property type="match status" value="2"/>
</dbReference>
<name>A0A0H5REW4_9EUKA</name>
<reference evidence="6" key="1">
    <citation type="submission" date="2015-04" db="EMBL/GenBank/DDBJ databases">
        <title>The genome sequence of the plant pathogenic Rhizarian Plasmodiophora brassicae reveals insights in its biotrophic life cycle and the origin of chitin synthesis.</title>
        <authorList>
            <person name="Schwelm A."/>
            <person name="Fogelqvist J."/>
            <person name="Knaust A."/>
            <person name="Julke S."/>
            <person name="Lilja T."/>
            <person name="Dhandapani V."/>
            <person name="Bonilla-Rosso G."/>
            <person name="Karlsson M."/>
            <person name="Shevchenko A."/>
            <person name="Choi S.R."/>
            <person name="Kim H.G."/>
            <person name="Park J.Y."/>
            <person name="Lim Y.P."/>
            <person name="Ludwig-Muller J."/>
            <person name="Dixelius C."/>
        </authorList>
    </citation>
    <scope>NUCLEOTIDE SEQUENCE</scope>
    <source>
        <tissue evidence="6">Potato root galls</tissue>
    </source>
</reference>
<dbReference type="Pfam" id="PF00185">
    <property type="entry name" value="OTCace"/>
    <property type="match status" value="1"/>
</dbReference>
<keyword evidence="3 4" id="KW-0808">Transferase</keyword>
<accession>A0A0H5REW4</accession>
<dbReference type="GO" id="GO:0016597">
    <property type="term" value="F:amino acid binding"/>
    <property type="evidence" value="ECO:0007669"/>
    <property type="project" value="InterPro"/>
</dbReference>
<feature type="non-terminal residue" evidence="6">
    <location>
        <position position="1"/>
    </location>
</feature>
<evidence type="ECO:0000256" key="2">
    <source>
        <dbReference type="ARBA" id="ARBA00013007"/>
    </source>
</evidence>
<evidence type="ECO:0000256" key="3">
    <source>
        <dbReference type="ARBA" id="ARBA00022679"/>
    </source>
</evidence>
<dbReference type="InterPro" id="IPR006130">
    <property type="entry name" value="Asp/Orn_carbamoylTrfase"/>
</dbReference>
<protein>
    <recommendedName>
        <fullName evidence="2">ornithine carbamoyltransferase</fullName>
        <ecNumber evidence="2">2.1.3.3</ecNumber>
    </recommendedName>
</protein>
<evidence type="ECO:0000313" key="6">
    <source>
        <dbReference type="EMBL" id="CRZ12750.1"/>
    </source>
</evidence>
<evidence type="ECO:0000256" key="4">
    <source>
        <dbReference type="RuleBase" id="RU003634"/>
    </source>
</evidence>
<dbReference type="InterPro" id="IPR002292">
    <property type="entry name" value="Orn/put_carbamltrans"/>
</dbReference>
<dbReference type="PANTHER" id="PTHR45753:SF3">
    <property type="entry name" value="ORNITHINE TRANSCARBAMYLASE, MITOCHONDRIAL"/>
    <property type="match status" value="1"/>
</dbReference>